<feature type="transmembrane region" description="Helical" evidence="6">
    <location>
        <begin position="169"/>
        <end position="188"/>
    </location>
</feature>
<comment type="caution">
    <text evidence="7">The sequence shown here is derived from an EMBL/GenBank/DDBJ whole genome shotgun (WGS) entry which is preliminary data.</text>
</comment>
<proteinExistence type="inferred from homology"/>
<dbReference type="InterPro" id="IPR023271">
    <property type="entry name" value="Aquaporin-like"/>
</dbReference>
<evidence type="ECO:0000256" key="5">
    <source>
        <dbReference type="ARBA" id="ARBA00049660"/>
    </source>
</evidence>
<keyword evidence="8" id="KW-1185">Reference proteome</keyword>
<comment type="similarity">
    <text evidence="5">Belongs to the FNT transporter (TC 1.A.16) family.</text>
</comment>
<feature type="transmembrane region" description="Helical" evidence="6">
    <location>
        <begin position="37"/>
        <end position="63"/>
    </location>
</feature>
<organism evidence="7 8">
    <name type="scientific">Rhizomicrobium electricum</name>
    <dbReference type="NCBI Taxonomy" id="480070"/>
    <lineage>
        <taxon>Bacteria</taxon>
        <taxon>Pseudomonadati</taxon>
        <taxon>Pseudomonadota</taxon>
        <taxon>Alphaproteobacteria</taxon>
        <taxon>Micropepsales</taxon>
        <taxon>Micropepsaceae</taxon>
        <taxon>Rhizomicrobium</taxon>
    </lineage>
</organism>
<dbReference type="Proteomes" id="UP001499951">
    <property type="component" value="Unassembled WGS sequence"/>
</dbReference>
<feature type="transmembrane region" description="Helical" evidence="6">
    <location>
        <begin position="200"/>
        <end position="221"/>
    </location>
</feature>
<accession>A0ABP3Q5A0</accession>
<comment type="subcellular location">
    <subcellularLocation>
        <location evidence="1">Membrane</location>
        <topology evidence="1">Multi-pass membrane protein</topology>
    </subcellularLocation>
</comment>
<feature type="transmembrane region" description="Helical" evidence="6">
    <location>
        <begin position="252"/>
        <end position="274"/>
    </location>
</feature>
<evidence type="ECO:0000256" key="6">
    <source>
        <dbReference type="SAM" id="Phobius"/>
    </source>
</evidence>
<dbReference type="Gene3D" id="1.20.1080.10">
    <property type="entry name" value="Glycerol uptake facilitator protein"/>
    <property type="match status" value="1"/>
</dbReference>
<dbReference type="InterPro" id="IPR024002">
    <property type="entry name" value="For/NO2_transpt_CS"/>
</dbReference>
<reference evidence="8" key="1">
    <citation type="journal article" date="2019" name="Int. J. Syst. Evol. Microbiol.">
        <title>The Global Catalogue of Microorganisms (GCM) 10K type strain sequencing project: providing services to taxonomists for standard genome sequencing and annotation.</title>
        <authorList>
            <consortium name="The Broad Institute Genomics Platform"/>
            <consortium name="The Broad Institute Genome Sequencing Center for Infectious Disease"/>
            <person name="Wu L."/>
            <person name="Ma J."/>
        </authorList>
    </citation>
    <scope>NUCLEOTIDE SEQUENCE [LARGE SCALE GENOMIC DNA]</scope>
    <source>
        <strain evidence="8">JCM 15089</strain>
    </source>
</reference>
<dbReference type="PROSITE" id="PS01006">
    <property type="entry name" value="FORMATE_NITRITE_TP_2"/>
    <property type="match status" value="1"/>
</dbReference>
<gene>
    <name evidence="7" type="primary">focA</name>
    <name evidence="7" type="ORF">GCM10008942_35450</name>
</gene>
<protein>
    <submittedName>
        <fullName evidence="7">Formate transporter FocA</fullName>
    </submittedName>
</protein>
<evidence type="ECO:0000313" key="7">
    <source>
        <dbReference type="EMBL" id="GAA0583406.1"/>
    </source>
</evidence>
<dbReference type="PANTHER" id="PTHR30520:SF6">
    <property type="entry name" value="FORMATE_NITRATE FAMILY TRANSPORTER (EUROFUNG)"/>
    <property type="match status" value="1"/>
</dbReference>
<feature type="transmembrane region" description="Helical" evidence="6">
    <location>
        <begin position="121"/>
        <end position="139"/>
    </location>
</feature>
<evidence type="ECO:0000256" key="1">
    <source>
        <dbReference type="ARBA" id="ARBA00004141"/>
    </source>
</evidence>
<dbReference type="Pfam" id="PF01226">
    <property type="entry name" value="Form_Nir_trans"/>
    <property type="match status" value="1"/>
</dbReference>
<name>A0ABP3Q5A0_9PROT</name>
<dbReference type="InterPro" id="IPR000292">
    <property type="entry name" value="For/NO2_transpt"/>
</dbReference>
<keyword evidence="2 6" id="KW-0812">Transmembrane</keyword>
<evidence type="ECO:0000256" key="4">
    <source>
        <dbReference type="ARBA" id="ARBA00023136"/>
    </source>
</evidence>
<keyword evidence="4 6" id="KW-0472">Membrane</keyword>
<evidence type="ECO:0000256" key="3">
    <source>
        <dbReference type="ARBA" id="ARBA00022989"/>
    </source>
</evidence>
<evidence type="ECO:0000313" key="8">
    <source>
        <dbReference type="Proteomes" id="UP001499951"/>
    </source>
</evidence>
<dbReference type="PANTHER" id="PTHR30520">
    <property type="entry name" value="FORMATE TRANSPORTER-RELATED"/>
    <property type="match status" value="1"/>
</dbReference>
<sequence>MGVEPVGKTAGWGDCFSPQEIEANVEKLGLKKARSPLMASLGQAFLAGIYIGLGGLFFCIVLADATLGFASQRLLGGLVFALGLGLVAVAGAELFTGNCLLTMAWAQGQIKAWEVGKNWTIIWLGNFVGALTLVFLVFMSHHWAMNDGAVGNAVVKLAVSKLTPDGITIFFKGVLCNLLVCLAMWMSYAGRTVTDKMIGLVLPVAAFIAAGFEHCIANMYLLPLAWVLVTTGHVPAGLDVSAVTLGAIGHNLVYATLGNIVGGGGFVGLVYWVIYRKAYGASH</sequence>
<evidence type="ECO:0000256" key="2">
    <source>
        <dbReference type="ARBA" id="ARBA00022692"/>
    </source>
</evidence>
<keyword evidence="3 6" id="KW-1133">Transmembrane helix</keyword>
<feature type="transmembrane region" description="Helical" evidence="6">
    <location>
        <begin position="75"/>
        <end position="101"/>
    </location>
</feature>
<dbReference type="RefSeq" id="WP_166937136.1">
    <property type="nucleotide sequence ID" value="NZ_BAAADD010000010.1"/>
</dbReference>
<dbReference type="EMBL" id="BAAADD010000010">
    <property type="protein sequence ID" value="GAA0583406.1"/>
    <property type="molecule type" value="Genomic_DNA"/>
</dbReference>
<dbReference type="PROSITE" id="PS01005">
    <property type="entry name" value="FORMATE_NITRITE_TP_1"/>
    <property type="match status" value="1"/>
</dbReference>